<protein>
    <submittedName>
        <fullName evidence="2">Uncharacterized protein</fullName>
    </submittedName>
</protein>
<evidence type="ECO:0000313" key="3">
    <source>
        <dbReference type="Proteomes" id="UP000291469"/>
    </source>
</evidence>
<dbReference type="AlphaFoldDB" id="A0A411YHF1"/>
<evidence type="ECO:0000256" key="1">
    <source>
        <dbReference type="SAM" id="MobiDB-lite"/>
    </source>
</evidence>
<dbReference type="Proteomes" id="UP000291469">
    <property type="component" value="Chromosome"/>
</dbReference>
<name>A0A411YHF1_9ACTN</name>
<proteinExistence type="predicted"/>
<gene>
    <name evidence="2" type="ORF">ER308_13830</name>
</gene>
<evidence type="ECO:0000313" key="2">
    <source>
        <dbReference type="EMBL" id="QBI20536.1"/>
    </source>
</evidence>
<dbReference type="EMBL" id="CP036402">
    <property type="protein sequence ID" value="QBI20536.1"/>
    <property type="molecule type" value="Genomic_DNA"/>
</dbReference>
<sequence>MEKEMRELYIEGVAIHGGPESCVGVREGVGEALAGVRVGGAIEPRNQSVRGADAVQLGGRRNRRSLSSATSMGPPVRGFRHEDGTTPSPVMGPGVVAGVSVA</sequence>
<feature type="region of interest" description="Disordered" evidence="1">
    <location>
        <begin position="58"/>
        <end position="102"/>
    </location>
</feature>
<dbReference type="OrthoDB" id="8235061at2"/>
<reference evidence="2 3" key="1">
    <citation type="submission" date="2019-01" db="EMBL/GenBank/DDBJ databases">
        <title>Egibacter rhizosphaerae EGI 80759T.</title>
        <authorList>
            <person name="Chen D.-D."/>
            <person name="Tian Y."/>
            <person name="Jiao J.-Y."/>
            <person name="Zhang X.-T."/>
            <person name="Zhang Y.-G."/>
            <person name="Zhang Y."/>
            <person name="Xiao M."/>
            <person name="Shu W.-S."/>
            <person name="Li W.-J."/>
        </authorList>
    </citation>
    <scope>NUCLEOTIDE SEQUENCE [LARGE SCALE GENOMIC DNA]</scope>
    <source>
        <strain evidence="2 3">EGI 80759</strain>
    </source>
</reference>
<keyword evidence="3" id="KW-1185">Reference proteome</keyword>
<organism evidence="2 3">
    <name type="scientific">Egibacter rhizosphaerae</name>
    <dbReference type="NCBI Taxonomy" id="1670831"/>
    <lineage>
        <taxon>Bacteria</taxon>
        <taxon>Bacillati</taxon>
        <taxon>Actinomycetota</taxon>
        <taxon>Nitriliruptoria</taxon>
        <taxon>Egibacterales</taxon>
        <taxon>Egibacteraceae</taxon>
        <taxon>Egibacter</taxon>
    </lineage>
</organism>
<accession>A0A411YHF1</accession>
<dbReference type="KEGG" id="erz:ER308_13830"/>